<evidence type="ECO:0000256" key="1">
    <source>
        <dbReference type="SAM" id="Phobius"/>
    </source>
</evidence>
<dbReference type="Proteomes" id="UP001526246">
    <property type="component" value="Unassembled WGS sequence"/>
</dbReference>
<reference evidence="2 3" key="1">
    <citation type="submission" date="2022-10" db="EMBL/GenBank/DDBJ databases">
        <title>Sphingomonas sp.</title>
        <authorList>
            <person name="Jin C."/>
        </authorList>
    </citation>
    <scope>NUCLEOTIDE SEQUENCE [LARGE SCALE GENOMIC DNA]</scope>
    <source>
        <strain evidence="2 3">BN140010</strain>
    </source>
</reference>
<protein>
    <submittedName>
        <fullName evidence="2">Uncharacterized protein</fullName>
    </submittedName>
</protein>
<dbReference type="RefSeq" id="WP_264880006.1">
    <property type="nucleotide sequence ID" value="NZ_JAPDOB010000001.1"/>
</dbReference>
<evidence type="ECO:0000313" key="2">
    <source>
        <dbReference type="EMBL" id="MCW3796246.1"/>
    </source>
</evidence>
<gene>
    <name evidence="2" type="ORF">OMW55_00280</name>
</gene>
<dbReference type="EMBL" id="JAPDOB010000001">
    <property type="protein sequence ID" value="MCW3796246.1"/>
    <property type="molecule type" value="Genomic_DNA"/>
</dbReference>
<comment type="caution">
    <text evidence="2">The sequence shown here is derived from an EMBL/GenBank/DDBJ whole genome shotgun (WGS) entry which is preliminary data.</text>
</comment>
<accession>A0ABT3JB52</accession>
<evidence type="ECO:0000313" key="3">
    <source>
        <dbReference type="Proteomes" id="UP001526246"/>
    </source>
</evidence>
<keyword evidence="3" id="KW-1185">Reference proteome</keyword>
<sequence>MTDPPPEDELIRARQRSGARATAILLILFVILVFAITLAKLTVNR</sequence>
<organism evidence="2 3">
    <name type="scientific">Sphingomonas arvum</name>
    <dbReference type="NCBI Taxonomy" id="2992113"/>
    <lineage>
        <taxon>Bacteria</taxon>
        <taxon>Pseudomonadati</taxon>
        <taxon>Pseudomonadota</taxon>
        <taxon>Alphaproteobacteria</taxon>
        <taxon>Sphingomonadales</taxon>
        <taxon>Sphingomonadaceae</taxon>
        <taxon>Sphingomonas</taxon>
    </lineage>
</organism>
<keyword evidence="1" id="KW-1133">Transmembrane helix</keyword>
<proteinExistence type="predicted"/>
<name>A0ABT3JB52_9SPHN</name>
<keyword evidence="1" id="KW-0812">Transmembrane</keyword>
<keyword evidence="1" id="KW-0472">Membrane</keyword>
<feature type="transmembrane region" description="Helical" evidence="1">
    <location>
        <begin position="21"/>
        <end position="43"/>
    </location>
</feature>